<dbReference type="AlphaFoldDB" id="A0A1N7LD89"/>
<dbReference type="EC" id="2.7.7.7" evidence="16"/>
<dbReference type="GO" id="GO:0042276">
    <property type="term" value="P:error-prone translesion synthesis"/>
    <property type="evidence" value="ECO:0007669"/>
    <property type="project" value="TreeGrafter"/>
</dbReference>
<dbReference type="InterPro" id="IPR043128">
    <property type="entry name" value="Rev_trsase/Diguanyl_cyclase"/>
</dbReference>
<feature type="binding site" evidence="16">
    <location>
        <position position="9"/>
    </location>
    <ligand>
        <name>Mg(2+)</name>
        <dbReference type="ChEBI" id="CHEBI:18420"/>
    </ligand>
</feature>
<organism evidence="18 19">
    <name type="scientific">Chryseobacterium ureilyticum</name>
    <dbReference type="NCBI Taxonomy" id="373668"/>
    <lineage>
        <taxon>Bacteria</taxon>
        <taxon>Pseudomonadati</taxon>
        <taxon>Bacteroidota</taxon>
        <taxon>Flavobacteriia</taxon>
        <taxon>Flavobacteriales</taxon>
        <taxon>Weeksellaceae</taxon>
        <taxon>Chryseobacterium group</taxon>
        <taxon>Chryseobacterium</taxon>
    </lineage>
</organism>
<evidence type="ECO:0000256" key="16">
    <source>
        <dbReference type="HAMAP-Rule" id="MF_01113"/>
    </source>
</evidence>
<dbReference type="Gene3D" id="3.30.70.270">
    <property type="match status" value="1"/>
</dbReference>
<keyword evidence="7 16" id="KW-0548">Nucleotidyltransferase</keyword>
<keyword evidence="10 16" id="KW-0227">DNA damage</keyword>
<evidence type="ECO:0000259" key="17">
    <source>
        <dbReference type="PROSITE" id="PS50173"/>
    </source>
</evidence>
<evidence type="ECO:0000256" key="11">
    <source>
        <dbReference type="ARBA" id="ARBA00022842"/>
    </source>
</evidence>
<dbReference type="PROSITE" id="PS50173">
    <property type="entry name" value="UMUC"/>
    <property type="match status" value="1"/>
</dbReference>
<feature type="domain" description="UmuC" evidence="17">
    <location>
        <begin position="5"/>
        <end position="183"/>
    </location>
</feature>
<keyword evidence="4 16" id="KW-0515">Mutator protein</keyword>
<dbReference type="Pfam" id="PF00817">
    <property type="entry name" value="IMS"/>
    <property type="match status" value="1"/>
</dbReference>
<evidence type="ECO:0000256" key="2">
    <source>
        <dbReference type="ARBA" id="ARBA00010945"/>
    </source>
</evidence>
<evidence type="ECO:0000256" key="12">
    <source>
        <dbReference type="ARBA" id="ARBA00022932"/>
    </source>
</evidence>
<evidence type="ECO:0000256" key="5">
    <source>
        <dbReference type="ARBA" id="ARBA00022490"/>
    </source>
</evidence>
<comment type="catalytic activity">
    <reaction evidence="15 16">
        <text>DNA(n) + a 2'-deoxyribonucleoside 5'-triphosphate = DNA(n+1) + diphosphate</text>
        <dbReference type="Rhea" id="RHEA:22508"/>
        <dbReference type="Rhea" id="RHEA-COMP:17339"/>
        <dbReference type="Rhea" id="RHEA-COMP:17340"/>
        <dbReference type="ChEBI" id="CHEBI:33019"/>
        <dbReference type="ChEBI" id="CHEBI:61560"/>
        <dbReference type="ChEBI" id="CHEBI:173112"/>
        <dbReference type="EC" id="2.7.7.7"/>
    </reaction>
</comment>
<reference evidence="19" key="1">
    <citation type="submission" date="2017-01" db="EMBL/GenBank/DDBJ databases">
        <authorList>
            <person name="Varghese N."/>
            <person name="Submissions S."/>
        </authorList>
    </citation>
    <scope>NUCLEOTIDE SEQUENCE [LARGE SCALE GENOMIC DNA]</scope>
    <source>
        <strain evidence="19">DSM 18017</strain>
    </source>
</reference>
<dbReference type="Proteomes" id="UP000186744">
    <property type="component" value="Unassembled WGS sequence"/>
</dbReference>
<evidence type="ECO:0000256" key="7">
    <source>
        <dbReference type="ARBA" id="ARBA00022695"/>
    </source>
</evidence>
<dbReference type="InterPro" id="IPR001126">
    <property type="entry name" value="UmuC"/>
</dbReference>
<name>A0A1N7LD89_9FLAO</name>
<keyword evidence="5 16" id="KW-0963">Cytoplasm</keyword>
<dbReference type="EMBL" id="FTOL01000001">
    <property type="protein sequence ID" value="SIS71776.1"/>
    <property type="molecule type" value="Genomic_DNA"/>
</dbReference>
<dbReference type="Pfam" id="PF11799">
    <property type="entry name" value="IMS_C"/>
    <property type="match status" value="1"/>
</dbReference>
<dbReference type="InterPro" id="IPR017961">
    <property type="entry name" value="DNA_pol_Y-fam_little_finger"/>
</dbReference>
<sequence length="382" mass="43316">MNRSIVHMDLDTFFVSCERRNNSKLNGIPLIIGGGDRGVVASCSYEARKFGVRSAMPIRMALRLCPDAKVIRGDHELYSNLSHTVTEIIQERVPVMEKASIDEFYLDLSGMDKFFGCYQWTKEIASAVTKEAGLPISFALSANKTVSKIGTGESKPVGRLEIKDLDIRPFLNPLSIKKIPMVGDKTFQLLSRIGIRTIHTLSEMPVLVLQQMIGVNGKELWKKANGIDENPVVPYSERKSISTERTFTNDTMDVVELKRLISGMAEQLAYQLRQEKWLTSTVVVKIRYANFDTETKQCKVSYTSADHTLSRVALELFNKAYTRRMRLRLVGLRFTGLVHGNHQMNLFEDTEQQMNLYQTMDYLKNRFGMGALGRASGFDFEK</sequence>
<dbReference type="InterPro" id="IPR022880">
    <property type="entry name" value="DNApol_IV"/>
</dbReference>
<dbReference type="GO" id="GO:0003887">
    <property type="term" value="F:DNA-directed DNA polymerase activity"/>
    <property type="evidence" value="ECO:0007669"/>
    <property type="project" value="UniProtKB-UniRule"/>
</dbReference>
<keyword evidence="12 16" id="KW-0239">DNA-directed DNA polymerase</keyword>
<dbReference type="InterPro" id="IPR043502">
    <property type="entry name" value="DNA/RNA_pol_sf"/>
</dbReference>
<evidence type="ECO:0000256" key="15">
    <source>
        <dbReference type="ARBA" id="ARBA00049244"/>
    </source>
</evidence>
<dbReference type="STRING" id="373668.SAMN05421786_1011212"/>
<dbReference type="GO" id="GO:0009432">
    <property type="term" value="P:SOS response"/>
    <property type="evidence" value="ECO:0007669"/>
    <property type="project" value="TreeGrafter"/>
</dbReference>
<proteinExistence type="inferred from homology"/>
<dbReference type="FunFam" id="3.40.1170.60:FF:000001">
    <property type="entry name" value="DNA polymerase IV"/>
    <property type="match status" value="1"/>
</dbReference>
<dbReference type="GO" id="GO:0006281">
    <property type="term" value="P:DNA repair"/>
    <property type="evidence" value="ECO:0007669"/>
    <property type="project" value="UniProtKB-UniRule"/>
</dbReference>
<comment type="cofactor">
    <cofactor evidence="16">
        <name>Mg(2+)</name>
        <dbReference type="ChEBI" id="CHEBI:18420"/>
    </cofactor>
    <text evidence="16">Binds 2 magnesium ions per subunit.</text>
</comment>
<dbReference type="OrthoDB" id="9808813at2"/>
<keyword evidence="11 16" id="KW-0460">Magnesium</keyword>
<dbReference type="InterPro" id="IPR050116">
    <property type="entry name" value="DNA_polymerase-Y"/>
</dbReference>
<dbReference type="GO" id="GO:0003684">
    <property type="term" value="F:damaged DNA binding"/>
    <property type="evidence" value="ECO:0007669"/>
    <property type="project" value="InterPro"/>
</dbReference>
<gene>
    <name evidence="16" type="primary">dinB</name>
    <name evidence="18" type="ORF">SAMN05421786_1011212</name>
</gene>
<evidence type="ECO:0000256" key="8">
    <source>
        <dbReference type="ARBA" id="ARBA00022705"/>
    </source>
</evidence>
<comment type="subcellular location">
    <subcellularLocation>
        <location evidence="1 16">Cytoplasm</location>
    </subcellularLocation>
</comment>
<evidence type="ECO:0000256" key="6">
    <source>
        <dbReference type="ARBA" id="ARBA00022679"/>
    </source>
</evidence>
<dbReference type="HAMAP" id="MF_01113">
    <property type="entry name" value="DNApol_IV"/>
    <property type="match status" value="1"/>
</dbReference>
<evidence type="ECO:0000256" key="14">
    <source>
        <dbReference type="ARBA" id="ARBA00023204"/>
    </source>
</evidence>
<keyword evidence="14 16" id="KW-0234">DNA repair</keyword>
<comment type="similarity">
    <text evidence="2 16">Belongs to the DNA polymerase type-Y family.</text>
</comment>
<dbReference type="PANTHER" id="PTHR11076">
    <property type="entry name" value="DNA REPAIR POLYMERASE UMUC / TRANSFERASE FAMILY MEMBER"/>
    <property type="match status" value="1"/>
</dbReference>
<dbReference type="Gene3D" id="3.40.1170.60">
    <property type="match status" value="1"/>
</dbReference>
<evidence type="ECO:0000256" key="1">
    <source>
        <dbReference type="ARBA" id="ARBA00004496"/>
    </source>
</evidence>
<dbReference type="FunFam" id="3.30.1490.100:FF:000004">
    <property type="entry name" value="DNA polymerase IV"/>
    <property type="match status" value="1"/>
</dbReference>
<feature type="binding site" evidence="16">
    <location>
        <position position="102"/>
    </location>
    <ligand>
        <name>Mg(2+)</name>
        <dbReference type="ChEBI" id="CHEBI:18420"/>
    </ligand>
</feature>
<accession>A0A1N7LD89</accession>
<dbReference type="GO" id="GO:0000287">
    <property type="term" value="F:magnesium ion binding"/>
    <property type="evidence" value="ECO:0007669"/>
    <property type="project" value="UniProtKB-UniRule"/>
</dbReference>
<dbReference type="RefSeq" id="WP_076550652.1">
    <property type="nucleotide sequence ID" value="NZ_FTOL01000001.1"/>
</dbReference>
<evidence type="ECO:0000256" key="4">
    <source>
        <dbReference type="ARBA" id="ARBA00022457"/>
    </source>
</evidence>
<evidence type="ECO:0000256" key="13">
    <source>
        <dbReference type="ARBA" id="ARBA00023125"/>
    </source>
</evidence>
<dbReference type="PANTHER" id="PTHR11076:SF33">
    <property type="entry name" value="DNA POLYMERASE KAPPA"/>
    <property type="match status" value="1"/>
</dbReference>
<dbReference type="CDD" id="cd03586">
    <property type="entry name" value="PolY_Pol_IV_kappa"/>
    <property type="match status" value="1"/>
</dbReference>
<dbReference type="NCBIfam" id="NF002677">
    <property type="entry name" value="PRK02406.1"/>
    <property type="match status" value="1"/>
</dbReference>
<feature type="active site" evidence="16">
    <location>
        <position position="103"/>
    </location>
</feature>
<dbReference type="SUPFAM" id="SSF100879">
    <property type="entry name" value="Lesion bypass DNA polymerase (Y-family), little finger domain"/>
    <property type="match status" value="1"/>
</dbReference>
<keyword evidence="13 16" id="KW-0238">DNA-binding</keyword>
<evidence type="ECO:0000313" key="19">
    <source>
        <dbReference type="Proteomes" id="UP000186744"/>
    </source>
</evidence>
<dbReference type="Gene3D" id="3.30.1490.100">
    <property type="entry name" value="DNA polymerase, Y-family, little finger domain"/>
    <property type="match status" value="1"/>
</dbReference>
<feature type="site" description="Substrate discrimination" evidence="16">
    <location>
        <position position="14"/>
    </location>
</feature>
<protein>
    <recommendedName>
        <fullName evidence="16">DNA polymerase IV</fullName>
        <shortName evidence="16">Pol IV</shortName>
        <ecNumber evidence="16">2.7.7.7</ecNumber>
    </recommendedName>
</protein>
<evidence type="ECO:0000256" key="3">
    <source>
        <dbReference type="ARBA" id="ARBA00011245"/>
    </source>
</evidence>
<dbReference type="InterPro" id="IPR036775">
    <property type="entry name" value="DNA_pol_Y-fam_lit_finger_sf"/>
</dbReference>
<evidence type="ECO:0000256" key="10">
    <source>
        <dbReference type="ARBA" id="ARBA00022763"/>
    </source>
</evidence>
<dbReference type="SUPFAM" id="SSF56672">
    <property type="entry name" value="DNA/RNA polymerases"/>
    <property type="match status" value="1"/>
</dbReference>
<evidence type="ECO:0000313" key="18">
    <source>
        <dbReference type="EMBL" id="SIS71776.1"/>
    </source>
</evidence>
<dbReference type="Gene3D" id="1.10.150.20">
    <property type="entry name" value="5' to 3' exonuclease, C-terminal subdomain"/>
    <property type="match status" value="1"/>
</dbReference>
<keyword evidence="19" id="KW-1185">Reference proteome</keyword>
<keyword evidence="9 16" id="KW-0479">Metal-binding</keyword>
<keyword evidence="8 16" id="KW-0235">DNA replication</keyword>
<evidence type="ECO:0000256" key="9">
    <source>
        <dbReference type="ARBA" id="ARBA00022723"/>
    </source>
</evidence>
<comment type="function">
    <text evidence="16">Poorly processive, error-prone DNA polymerase involved in untargeted mutagenesis. Copies undamaged DNA at stalled replication forks, which arise in vivo from mismatched or misaligned primer ends. These misaligned primers can be extended by PolIV. Exhibits no 3'-5' exonuclease (proofreading) activity. May be involved in translesional synthesis, in conjunction with the beta clamp from PolIII.</text>
</comment>
<dbReference type="GO" id="GO:0006261">
    <property type="term" value="P:DNA-templated DNA replication"/>
    <property type="evidence" value="ECO:0007669"/>
    <property type="project" value="UniProtKB-UniRule"/>
</dbReference>
<dbReference type="GO" id="GO:0005829">
    <property type="term" value="C:cytosol"/>
    <property type="evidence" value="ECO:0007669"/>
    <property type="project" value="TreeGrafter"/>
</dbReference>
<keyword evidence="6 16" id="KW-0808">Transferase</keyword>
<comment type="subunit">
    <text evidence="3 16">Monomer.</text>
</comment>